<gene>
    <name evidence="1" type="ORF">NRE15_00125</name>
</gene>
<dbReference type="RefSeq" id="WP_313793615.1">
    <property type="nucleotide sequence ID" value="NZ_CP102453.1"/>
</dbReference>
<keyword evidence="2" id="KW-1185">Reference proteome</keyword>
<reference evidence="1 2" key="1">
    <citation type="submission" date="2022-08" db="EMBL/GenBank/DDBJ databases">
        <title>Aerococcaceae sp. nov isolated from spoiled eye mask.</title>
        <authorList>
            <person name="Zhou G."/>
            <person name="Xie X.-B."/>
            <person name="Shi Q.-S."/>
            <person name="Wang Y.-S."/>
            <person name="Wen X."/>
            <person name="Peng H."/>
            <person name="Yang X.-J."/>
            <person name="Tao H.-B."/>
            <person name="Huang X.-M."/>
        </authorList>
    </citation>
    <scope>NUCLEOTIDE SEQUENCE [LARGE SCALE GENOMIC DNA]</scope>
    <source>
        <strain evidence="2">DM20194951</strain>
    </source>
</reference>
<organism evidence="1 2">
    <name type="scientific">Fundicoccus culcitae</name>
    <dbReference type="NCBI Taxonomy" id="2969821"/>
    <lineage>
        <taxon>Bacteria</taxon>
        <taxon>Bacillati</taxon>
        <taxon>Bacillota</taxon>
        <taxon>Bacilli</taxon>
        <taxon>Lactobacillales</taxon>
        <taxon>Aerococcaceae</taxon>
        <taxon>Fundicoccus</taxon>
    </lineage>
</organism>
<proteinExistence type="predicted"/>
<accession>A0ABY5P5T7</accession>
<evidence type="ECO:0000313" key="1">
    <source>
        <dbReference type="EMBL" id="UUX34112.1"/>
    </source>
</evidence>
<dbReference type="EMBL" id="CP102453">
    <property type="protein sequence ID" value="UUX34112.1"/>
    <property type="molecule type" value="Genomic_DNA"/>
</dbReference>
<dbReference type="Proteomes" id="UP001315967">
    <property type="component" value="Chromosome"/>
</dbReference>
<sequence>MNDKQFITYSINLADKDNPFLDQFEINLFLHVDRSRIATDIRTSFPYLMQKDREKIDAIAQEAYDHFLSQEDKECTLNQLSHIQALIDCFQTLLIKAYANDAGIMIESIAVALYIETFQSEFSLKKKLK</sequence>
<name>A0ABY5P5T7_9LACT</name>
<protein>
    <submittedName>
        <fullName evidence="1">Uncharacterized protein</fullName>
    </submittedName>
</protein>
<evidence type="ECO:0000313" key="2">
    <source>
        <dbReference type="Proteomes" id="UP001315967"/>
    </source>
</evidence>